<organism evidence="1">
    <name type="scientific">Ralstonia pickettii (strain 12D)</name>
    <dbReference type="NCBI Taxonomy" id="428406"/>
    <lineage>
        <taxon>Bacteria</taxon>
        <taxon>Pseudomonadati</taxon>
        <taxon>Pseudomonadota</taxon>
        <taxon>Betaproteobacteria</taxon>
        <taxon>Burkholderiales</taxon>
        <taxon>Burkholderiaceae</taxon>
        <taxon>Ralstonia</taxon>
    </lineage>
</organism>
<dbReference type="AlphaFoldDB" id="C6BC93"/>
<dbReference type="STRING" id="428406.Rpic12D_2303"/>
<evidence type="ECO:0000313" key="1">
    <source>
        <dbReference type="EMBL" id="ACS63577.1"/>
    </source>
</evidence>
<dbReference type="EMBL" id="CP001644">
    <property type="protein sequence ID" value="ACS63577.1"/>
    <property type="molecule type" value="Genomic_DNA"/>
</dbReference>
<accession>C6BC93</accession>
<proteinExistence type="predicted"/>
<protein>
    <submittedName>
        <fullName evidence="1">Uncharacterized protein</fullName>
    </submittedName>
</protein>
<name>C6BC93_RALP1</name>
<reference evidence="1" key="1">
    <citation type="submission" date="2009-06" db="EMBL/GenBank/DDBJ databases">
        <title>Complete sequence chromosome 1 of Ralstonia pickettii 12D.</title>
        <authorList>
            <consortium name="US DOE Joint Genome Institute"/>
            <person name="Lucas S."/>
            <person name="Copeland A."/>
            <person name="Lapidus A."/>
            <person name="Glavina del Rio T."/>
            <person name="Dalin E."/>
            <person name="Tice H."/>
            <person name="Bruce D."/>
            <person name="Goodwin L."/>
            <person name="Pitluck S."/>
            <person name="Sims D."/>
            <person name="Meincke L."/>
            <person name="Brettin T."/>
            <person name="Detter J.C."/>
            <person name="Han C."/>
            <person name="Larimer F."/>
            <person name="Land M."/>
            <person name="Hauser L."/>
            <person name="Kyrpides N."/>
            <person name="Ovchinnikova G."/>
            <person name="Marsh T."/>
            <person name="Richardson P."/>
        </authorList>
    </citation>
    <scope>NUCLEOTIDE SEQUENCE [LARGE SCALE GENOMIC DNA]</scope>
    <source>
        <strain evidence="1">12D</strain>
    </source>
</reference>
<dbReference type="KEGG" id="rpf:Rpic12D_2303"/>
<dbReference type="HOGENOM" id="CLU_2993487_0_0_4"/>
<gene>
    <name evidence="1" type="ordered locus">Rpic12D_2303</name>
</gene>
<sequence>MSTTDERLLLALRFQAWERAKGELQALLHTYFQEAAFDDVAAAIEEFISKMQDHWLY</sequence>